<name>A0AAN4ZYQ3_9RHOB</name>
<accession>A0AAN4ZYQ3</accession>
<evidence type="ECO:0000313" key="5">
    <source>
        <dbReference type="Proteomes" id="UP000634647"/>
    </source>
</evidence>
<keyword evidence="1" id="KW-1133">Transmembrane helix</keyword>
<comment type="caution">
    <text evidence="2">The sequence shown here is derived from an EMBL/GenBank/DDBJ whole genome shotgun (WGS) entry which is preliminary data.</text>
</comment>
<dbReference type="EMBL" id="FNOB01000005">
    <property type="protein sequence ID" value="SDW59727.1"/>
    <property type="molecule type" value="Genomic_DNA"/>
</dbReference>
<dbReference type="RefSeq" id="WP_035843455.1">
    <property type="nucleotide sequence ID" value="NZ_BNAB01000004.1"/>
</dbReference>
<dbReference type="Proteomes" id="UP000634647">
    <property type="component" value="Unassembled WGS sequence"/>
</dbReference>
<dbReference type="AlphaFoldDB" id="A0AAN4ZYQ3"/>
<evidence type="ECO:0000313" key="2">
    <source>
        <dbReference type="EMBL" id="GHE00560.1"/>
    </source>
</evidence>
<reference evidence="2" key="1">
    <citation type="journal article" date="2014" name="Int. J. Syst. Evol. Microbiol.">
        <title>Complete genome sequence of Corynebacterium casei LMG S-19264T (=DSM 44701T), isolated from a smear-ripened cheese.</title>
        <authorList>
            <consortium name="US DOE Joint Genome Institute (JGI-PGF)"/>
            <person name="Walter F."/>
            <person name="Albersmeier A."/>
            <person name="Kalinowski J."/>
            <person name="Ruckert C."/>
        </authorList>
    </citation>
    <scope>NUCLEOTIDE SEQUENCE</scope>
    <source>
        <strain evidence="2">CGMCC 1.10859</strain>
    </source>
</reference>
<dbReference type="PANTHER" id="PTHR37826:SF3">
    <property type="entry name" value="J DOMAIN-CONTAINING PROTEIN"/>
    <property type="match status" value="1"/>
</dbReference>
<dbReference type="PANTHER" id="PTHR37826">
    <property type="entry name" value="FLOTILLIN BAND_7_5 DOMAIN PROTEIN"/>
    <property type="match status" value="1"/>
</dbReference>
<reference evidence="2" key="3">
    <citation type="submission" date="2023-06" db="EMBL/GenBank/DDBJ databases">
        <authorList>
            <person name="Sun Q."/>
            <person name="Zhou Y."/>
        </authorList>
    </citation>
    <scope>NUCLEOTIDE SEQUENCE</scope>
    <source>
        <strain evidence="2">CGMCC 1.10859</strain>
    </source>
</reference>
<evidence type="ECO:0000313" key="4">
    <source>
        <dbReference type="Proteomes" id="UP000199541"/>
    </source>
</evidence>
<reference evidence="3 4" key="2">
    <citation type="submission" date="2016-10" db="EMBL/GenBank/DDBJ databases">
        <authorList>
            <person name="Varghese N."/>
            <person name="Submissions S."/>
        </authorList>
    </citation>
    <scope>NUCLEOTIDE SEQUENCE [LARGE SCALE GENOMIC DNA]</scope>
    <source>
        <strain evidence="3 4">DSM 24802</strain>
    </source>
</reference>
<gene>
    <name evidence="2" type="ORF">GCM10008024_12560</name>
    <name evidence="3" type="ORF">SAMN05444006_10560</name>
</gene>
<dbReference type="Proteomes" id="UP000199541">
    <property type="component" value="Unassembled WGS sequence"/>
</dbReference>
<evidence type="ECO:0000313" key="3">
    <source>
        <dbReference type="EMBL" id="SDW59727.1"/>
    </source>
</evidence>
<dbReference type="EMBL" id="BNAB01000004">
    <property type="protein sequence ID" value="GHE00560.1"/>
    <property type="molecule type" value="Genomic_DNA"/>
</dbReference>
<keyword evidence="1" id="KW-0472">Membrane</keyword>
<protein>
    <submittedName>
        <fullName evidence="3">NADH pyrophosphatase zinc ribbon domain-containing protein</fullName>
    </submittedName>
</protein>
<keyword evidence="1" id="KW-0812">Transmembrane</keyword>
<evidence type="ECO:0000256" key="1">
    <source>
        <dbReference type="SAM" id="Phobius"/>
    </source>
</evidence>
<dbReference type="Gene3D" id="2.20.28.30">
    <property type="entry name" value="RNA polymerase ii, chain L"/>
    <property type="match status" value="2"/>
</dbReference>
<keyword evidence="4" id="KW-1185">Reference proteome</keyword>
<sequence length="384" mass="42482">MSETQHNYPCPQCGAEMRFAPREGMLRCDHCGYEEPAALPGTPPPPPQSLASVPSTRARHHATRAALTEHDLHAALANALPAVAMEERRTVTCPSCGATFEFDPATHASECPFCATPIVTDTGATRQIKPQAVVPFKLSQEDARAAMNRWLGSLWFAPGGLQDYARKGRALNGIYVPYWTFDADTRTDYTGQRGEAYYETQYVTVNVNGQMQQQQQQVRRIAWYPASGTVARSFDDVLVMASNSLPARYVEALEPWDLGALMPYSPDYLAGFRAEGYTIGLEDGFATARQKMQPVIEGTVRDDIGGDEQMIQSMNTETSNETFKHLLLPIWMAAYKYQGKTYRFVVNGQTGRVQGERPWSAWKIAGAVAAALIAIAIFVLVTRR</sequence>
<proteinExistence type="predicted"/>
<organism evidence="2 5">
    <name type="scientific">Allgaiera indica</name>
    <dbReference type="NCBI Taxonomy" id="765699"/>
    <lineage>
        <taxon>Bacteria</taxon>
        <taxon>Pseudomonadati</taxon>
        <taxon>Pseudomonadota</taxon>
        <taxon>Alphaproteobacteria</taxon>
        <taxon>Rhodobacterales</taxon>
        <taxon>Paracoccaceae</taxon>
        <taxon>Allgaiera</taxon>
    </lineage>
</organism>
<feature type="transmembrane region" description="Helical" evidence="1">
    <location>
        <begin position="359"/>
        <end position="381"/>
    </location>
</feature>